<dbReference type="PANTHER" id="PTHR13696">
    <property type="entry name" value="P-LOOP CONTAINING NUCLEOSIDE TRIPHOSPHATE HYDROLASE"/>
    <property type="match status" value="1"/>
</dbReference>
<geneLocation type="plasmid" evidence="2">
    <name>unnamed3</name>
</geneLocation>
<dbReference type="Pfam" id="PF01656">
    <property type="entry name" value="CbiA"/>
    <property type="match status" value="1"/>
</dbReference>
<feature type="domain" description="CobQ/CobB/MinD/ParA nucleotide binding" evidence="1">
    <location>
        <begin position="5"/>
        <end position="135"/>
    </location>
</feature>
<dbReference type="OrthoDB" id="9804460at2"/>
<evidence type="ECO:0000313" key="2">
    <source>
        <dbReference type="EMBL" id="ANY83322.1"/>
    </source>
</evidence>
<dbReference type="InterPro" id="IPR050678">
    <property type="entry name" value="DNA_Partitioning_ATPase"/>
</dbReference>
<dbReference type="PANTHER" id="PTHR13696:SF96">
    <property type="entry name" value="COBQ_COBB_MIND_PARA NUCLEOTIDE BINDING DOMAIN-CONTAINING PROTEIN"/>
    <property type="match status" value="1"/>
</dbReference>
<dbReference type="PIRSF" id="PIRSF009320">
    <property type="entry name" value="Nuc_binding_HP_1000"/>
    <property type="match status" value="1"/>
</dbReference>
<protein>
    <submittedName>
        <fullName evidence="2">Cobyrinic acid a,c-diamide synthase</fullName>
    </submittedName>
</protein>
<proteinExistence type="predicted"/>
<sequence length="221" mass="23331">MNVLVFASRKGGSGKSTLAAHLGSYMAEHSRPTLLIDADPQGSLALWHRVRGSRNLPLHVGTKHLAATLAKARRAGAEWVLIDTPPNAEASVTEAIWHADLVVIPMRAGLFDVDAVQATIKMCRDLKKPYAVVINAAPAKNGSEDPSVADARGAMQALDVPTWSGQITHHPELSLALAHGAGVSEFSAGSAGSEEIGSLWRALTRSFEAIDAMTGKQDQSA</sequence>
<keyword evidence="2" id="KW-0614">Plasmid</keyword>
<gene>
    <name evidence="2" type="ORF">BB934_34010</name>
</gene>
<accession>A0A1B2EU11</accession>
<reference evidence="2" key="1">
    <citation type="submission" date="2016-07" db="EMBL/GenBank/DDBJ databases">
        <title>Microvirga ossetica sp. nov. a new species of rhizobia isolated from root nodules of the legume species Vicia alpestris Steven originated from North Ossetia region in the Caucasus.</title>
        <authorList>
            <person name="Safronova V.I."/>
            <person name="Kuznetsova I.G."/>
            <person name="Sazanova A.L."/>
            <person name="Belimov A."/>
            <person name="Andronov E."/>
            <person name="Osledkin Y.S."/>
            <person name="Onishchuk O.P."/>
            <person name="Kurchak O.N."/>
            <person name="Shaposhnikov A.I."/>
            <person name="Willems A."/>
            <person name="Tikhonovich I.A."/>
        </authorList>
    </citation>
    <scope>NUCLEOTIDE SEQUENCE [LARGE SCALE GENOMIC DNA]</scope>
    <source>
        <strain evidence="2">V5/3M</strain>
        <plasmid evidence="2">unnamed3</plasmid>
    </source>
</reference>
<organism evidence="2">
    <name type="scientific">Microvirga ossetica</name>
    <dbReference type="NCBI Taxonomy" id="1882682"/>
    <lineage>
        <taxon>Bacteria</taxon>
        <taxon>Pseudomonadati</taxon>
        <taxon>Pseudomonadota</taxon>
        <taxon>Alphaproteobacteria</taxon>
        <taxon>Hyphomicrobiales</taxon>
        <taxon>Methylobacteriaceae</taxon>
        <taxon>Microvirga</taxon>
    </lineage>
</organism>
<dbReference type="Gene3D" id="3.40.50.300">
    <property type="entry name" value="P-loop containing nucleotide triphosphate hydrolases"/>
    <property type="match status" value="1"/>
</dbReference>
<dbReference type="KEGG" id="moc:BB934_34010"/>
<dbReference type="EMBL" id="CP016618">
    <property type="protein sequence ID" value="ANY83322.1"/>
    <property type="molecule type" value="Genomic_DNA"/>
</dbReference>
<dbReference type="RefSeq" id="WP_099514340.1">
    <property type="nucleotide sequence ID" value="NZ_CP016618.1"/>
</dbReference>
<dbReference type="AlphaFoldDB" id="A0A1B2EU11"/>
<dbReference type="InterPro" id="IPR002586">
    <property type="entry name" value="CobQ/CobB/MinD/ParA_Nub-bd_dom"/>
</dbReference>
<dbReference type="CDD" id="cd02042">
    <property type="entry name" value="ParAB_family"/>
    <property type="match status" value="1"/>
</dbReference>
<name>A0A1B2EU11_9HYPH</name>
<dbReference type="InterPro" id="IPR027417">
    <property type="entry name" value="P-loop_NTPase"/>
</dbReference>
<dbReference type="SUPFAM" id="SSF52540">
    <property type="entry name" value="P-loop containing nucleoside triphosphate hydrolases"/>
    <property type="match status" value="1"/>
</dbReference>
<evidence type="ECO:0000259" key="1">
    <source>
        <dbReference type="Pfam" id="PF01656"/>
    </source>
</evidence>